<feature type="region of interest" description="Disordered" evidence="4">
    <location>
        <begin position="537"/>
        <end position="576"/>
    </location>
</feature>
<dbReference type="EMBL" id="MU854508">
    <property type="protein sequence ID" value="KAK4033815.1"/>
    <property type="molecule type" value="Genomic_DNA"/>
</dbReference>
<evidence type="ECO:0000259" key="5">
    <source>
        <dbReference type="Pfam" id="PF00615"/>
    </source>
</evidence>
<feature type="compositionally biased region" description="Basic residues" evidence="4">
    <location>
        <begin position="451"/>
        <end position="463"/>
    </location>
</feature>
<evidence type="ECO:0000256" key="4">
    <source>
        <dbReference type="SAM" id="MobiDB-lite"/>
    </source>
</evidence>
<dbReference type="Pfam" id="PF13426">
    <property type="entry name" value="PAS_9"/>
    <property type="match status" value="1"/>
</dbReference>
<feature type="compositionally biased region" description="Low complexity" evidence="4">
    <location>
        <begin position="464"/>
        <end position="480"/>
    </location>
</feature>
<evidence type="ECO:0000313" key="7">
    <source>
        <dbReference type="EMBL" id="KAK4033815.1"/>
    </source>
</evidence>
<evidence type="ECO:0000259" key="6">
    <source>
        <dbReference type="Pfam" id="PF13426"/>
    </source>
</evidence>
<dbReference type="Gene3D" id="3.30.450.20">
    <property type="entry name" value="PAS domain"/>
    <property type="match status" value="1"/>
</dbReference>
<feature type="region of interest" description="Disordered" evidence="4">
    <location>
        <begin position="413"/>
        <end position="523"/>
    </location>
</feature>
<dbReference type="AlphaFoldDB" id="A0AAN6PAH6"/>
<evidence type="ECO:0000256" key="2">
    <source>
        <dbReference type="ARBA" id="ARBA00022643"/>
    </source>
</evidence>
<dbReference type="InterPro" id="IPR036305">
    <property type="entry name" value="RGS_sf"/>
</dbReference>
<feature type="region of interest" description="Disordered" evidence="4">
    <location>
        <begin position="45"/>
        <end position="65"/>
    </location>
</feature>
<feature type="region of interest" description="Disordered" evidence="4">
    <location>
        <begin position="686"/>
        <end position="711"/>
    </location>
</feature>
<gene>
    <name evidence="7" type="ORF">C8A01DRAFT_39701</name>
</gene>
<evidence type="ECO:0008006" key="9">
    <source>
        <dbReference type="Google" id="ProtNLM"/>
    </source>
</evidence>
<feature type="non-terminal residue" evidence="7">
    <location>
        <position position="743"/>
    </location>
</feature>
<accession>A0AAN6PAH6</accession>
<sequence>MMPMRSLTADSLPTLRDDLSRMESNKSTPVLVLPHRFDRQWSNATMTALSPPPGSKSTQPRRQKSHLRLRSDSGLALHTNQPAFRQYTHYNSDGTVPTRPGPARALSFDDNSSVEELSLGHRFDAELRGLVSNGRVLPDFFEPAVIKLAFSNPATVQRLRAFAETRHGGSDIDFLLKVEEYSRALGDIIASMSYISANFTGTTAISPLELSLDAASALKANIKYCARAALPALGKVYQEAKSTAEERLSQNLYPEFVKYQLSQCLTASLSTTRPLAGEMKTPYPGLGDAFCLTDPLQPDNPVVFASDGLLSMSGYQRGELVGKNCRLLQGIATDPEAARRLSMAAAAGREVTELLLNYRPDGTPYWNFLFVCPLMENGSVRYFFGAQVNVSEHMRADFKDILGVLNFGRSPPEGLVTQAPSPPASPDWPARQSSDNLELDQTDDQNGDKRTSRRRRFLRHFQRRSTPSRASSRSRPSTASERAIDDSPPPVPSPRCYPPPITSPRLDHHPLPCPSHHQQLDEHSTPYSRFLVLRYNNTQPPSRTSSSHPRRPPQSENKRLLTRDNNNNNTTTPSGAGAANRLPIAFCSPHALALLGLLHPHELDPSSPLLDRDVFSVLSSRLGSPTVNRVFRANVTSKLARGECVSVDLMAPVAAAAEGVPAGGGGWGGGSSSSSRPPGVRMVRTVGPGSGAGTAGALNGEVGGGEARPRLSGTLDRGAELFSQVLFAGSIRGGGGSGALRRV</sequence>
<feature type="domain" description="RGS" evidence="5">
    <location>
        <begin position="151"/>
        <end position="258"/>
    </location>
</feature>
<dbReference type="SUPFAM" id="SSF48097">
    <property type="entry name" value="Regulator of G-protein signaling, RGS"/>
    <property type="match status" value="1"/>
</dbReference>
<feature type="domain" description="PAS" evidence="6">
    <location>
        <begin position="288"/>
        <end position="392"/>
    </location>
</feature>
<feature type="compositionally biased region" description="Low complexity" evidence="4">
    <location>
        <begin position="538"/>
        <end position="547"/>
    </location>
</feature>
<keyword evidence="3" id="KW-0157">Chromophore</keyword>
<dbReference type="InterPro" id="IPR044926">
    <property type="entry name" value="RGS_subdomain_2"/>
</dbReference>
<organism evidence="7 8">
    <name type="scientific">Parachaetomium inaequale</name>
    <dbReference type="NCBI Taxonomy" id="2588326"/>
    <lineage>
        <taxon>Eukaryota</taxon>
        <taxon>Fungi</taxon>
        <taxon>Dikarya</taxon>
        <taxon>Ascomycota</taxon>
        <taxon>Pezizomycotina</taxon>
        <taxon>Sordariomycetes</taxon>
        <taxon>Sordariomycetidae</taxon>
        <taxon>Sordariales</taxon>
        <taxon>Chaetomiaceae</taxon>
        <taxon>Parachaetomium</taxon>
    </lineage>
</organism>
<dbReference type="Proteomes" id="UP001303115">
    <property type="component" value="Unassembled WGS sequence"/>
</dbReference>
<evidence type="ECO:0000256" key="1">
    <source>
        <dbReference type="ARBA" id="ARBA00022630"/>
    </source>
</evidence>
<evidence type="ECO:0000256" key="3">
    <source>
        <dbReference type="ARBA" id="ARBA00022991"/>
    </source>
</evidence>
<keyword evidence="1" id="KW-0285">Flavoprotein</keyword>
<keyword evidence="2" id="KW-0288">FMN</keyword>
<dbReference type="InterPro" id="IPR000014">
    <property type="entry name" value="PAS"/>
</dbReference>
<proteinExistence type="predicted"/>
<comment type="caution">
    <text evidence="7">The sequence shown here is derived from an EMBL/GenBank/DDBJ whole genome shotgun (WGS) entry which is preliminary data.</text>
</comment>
<dbReference type="GO" id="GO:0005634">
    <property type="term" value="C:nucleus"/>
    <property type="evidence" value="ECO:0007669"/>
    <property type="project" value="TreeGrafter"/>
</dbReference>
<feature type="compositionally biased region" description="Pro residues" evidence="4">
    <location>
        <begin position="487"/>
        <end position="502"/>
    </location>
</feature>
<keyword evidence="8" id="KW-1185">Reference proteome</keyword>
<protein>
    <recommendedName>
        <fullName evidence="9">LOV domain-containing protein</fullName>
    </recommendedName>
</protein>
<dbReference type="Pfam" id="PF00615">
    <property type="entry name" value="RGS"/>
    <property type="match status" value="1"/>
</dbReference>
<reference evidence="8" key="1">
    <citation type="journal article" date="2023" name="Mol. Phylogenet. Evol.">
        <title>Genome-scale phylogeny and comparative genomics of the fungal order Sordariales.</title>
        <authorList>
            <person name="Hensen N."/>
            <person name="Bonometti L."/>
            <person name="Westerberg I."/>
            <person name="Brannstrom I.O."/>
            <person name="Guillou S."/>
            <person name="Cros-Aarteil S."/>
            <person name="Calhoun S."/>
            <person name="Haridas S."/>
            <person name="Kuo A."/>
            <person name="Mondo S."/>
            <person name="Pangilinan J."/>
            <person name="Riley R."/>
            <person name="LaButti K."/>
            <person name="Andreopoulos B."/>
            <person name="Lipzen A."/>
            <person name="Chen C."/>
            <person name="Yan M."/>
            <person name="Daum C."/>
            <person name="Ng V."/>
            <person name="Clum A."/>
            <person name="Steindorff A."/>
            <person name="Ohm R.A."/>
            <person name="Martin F."/>
            <person name="Silar P."/>
            <person name="Natvig D.O."/>
            <person name="Lalanne C."/>
            <person name="Gautier V."/>
            <person name="Ament-Velasquez S.L."/>
            <person name="Kruys A."/>
            <person name="Hutchinson M.I."/>
            <person name="Powell A.J."/>
            <person name="Barry K."/>
            <person name="Miller A.N."/>
            <person name="Grigoriev I.V."/>
            <person name="Debuchy R."/>
            <person name="Gladieux P."/>
            <person name="Hiltunen Thoren M."/>
            <person name="Johannesson H."/>
        </authorList>
    </citation>
    <scope>NUCLEOTIDE SEQUENCE [LARGE SCALE GENOMIC DNA]</scope>
    <source>
        <strain evidence="8">CBS 284.82</strain>
    </source>
</reference>
<dbReference type="Gene3D" id="1.10.167.10">
    <property type="entry name" value="Regulator of G-protein Signalling 4, domain 2"/>
    <property type="match status" value="1"/>
</dbReference>
<dbReference type="PANTHER" id="PTHR47429">
    <property type="entry name" value="PROTEIN TWIN LOV 1"/>
    <property type="match status" value="1"/>
</dbReference>
<dbReference type="SUPFAM" id="SSF55785">
    <property type="entry name" value="PYP-like sensor domain (PAS domain)"/>
    <property type="match status" value="1"/>
</dbReference>
<evidence type="ECO:0000313" key="8">
    <source>
        <dbReference type="Proteomes" id="UP001303115"/>
    </source>
</evidence>
<name>A0AAN6PAH6_9PEZI</name>
<dbReference type="InterPro" id="IPR016137">
    <property type="entry name" value="RGS"/>
</dbReference>
<dbReference type="PANTHER" id="PTHR47429:SF2">
    <property type="entry name" value="PROTEIN TWIN LOV 1"/>
    <property type="match status" value="1"/>
</dbReference>
<dbReference type="InterPro" id="IPR035965">
    <property type="entry name" value="PAS-like_dom_sf"/>
</dbReference>